<organism evidence="2 3">
    <name type="scientific">Panicum miliaceum</name>
    <name type="common">Proso millet</name>
    <name type="synonym">Broomcorn millet</name>
    <dbReference type="NCBI Taxonomy" id="4540"/>
    <lineage>
        <taxon>Eukaryota</taxon>
        <taxon>Viridiplantae</taxon>
        <taxon>Streptophyta</taxon>
        <taxon>Embryophyta</taxon>
        <taxon>Tracheophyta</taxon>
        <taxon>Spermatophyta</taxon>
        <taxon>Magnoliopsida</taxon>
        <taxon>Liliopsida</taxon>
        <taxon>Poales</taxon>
        <taxon>Poaceae</taxon>
        <taxon>PACMAD clade</taxon>
        <taxon>Panicoideae</taxon>
        <taxon>Panicodae</taxon>
        <taxon>Paniceae</taxon>
        <taxon>Panicinae</taxon>
        <taxon>Panicum</taxon>
        <taxon>Panicum sect. Panicum</taxon>
    </lineage>
</organism>
<protein>
    <submittedName>
        <fullName evidence="2">Uncharacterized protein</fullName>
    </submittedName>
</protein>
<feature type="compositionally biased region" description="Basic and acidic residues" evidence="1">
    <location>
        <begin position="403"/>
        <end position="417"/>
    </location>
</feature>
<keyword evidence="3" id="KW-1185">Reference proteome</keyword>
<feature type="compositionally biased region" description="Basic and acidic residues" evidence="1">
    <location>
        <begin position="1"/>
        <end position="10"/>
    </location>
</feature>
<proteinExistence type="predicted"/>
<evidence type="ECO:0000313" key="2">
    <source>
        <dbReference type="EMBL" id="RLN11852.1"/>
    </source>
</evidence>
<dbReference type="AlphaFoldDB" id="A0A3L6S093"/>
<name>A0A3L6S093_PANMI</name>
<sequence length="417" mass="46079">MKTDRTERPTQGDGQGGNNFKAGSSKQGGYKGTQADLKSWPTLRKNGSAPGKLFTSASMNTTSKQQGKCSDGEKSYEHELEEIHPEEDVIPAATYEPTNDMEKGDSEDDSDDYVNQVRKVLGDTSGGFRDKDSQWRVEHVTGLDGGSITHTIFENAKLHSSSVRISEIQSEKVPSLEVCSSMKDTFLVGENSAHMAPVDENSQLLGVDGSVTLGKSVPIEKSDVVNNNSHAEVLDFNTLESLNRCDMMMKMREERRTSARLQQNMMNDIVKNQDKSSKKRSVEGNTLPTSNAFSSLDDNMIADLSLNMSVNINDKHFESLNVIRDLELARYAINSKQQTAHPQTQPDTAIGLSQNEMDPGQNLLEWLESEQSEDDGFTIVTPKRIRKAVKRLSISGKKPSKGRSKENPCQKKEGEGL</sequence>
<comment type="caution">
    <text evidence="2">The sequence shown here is derived from an EMBL/GenBank/DDBJ whole genome shotgun (WGS) entry which is preliminary data.</text>
</comment>
<evidence type="ECO:0000313" key="3">
    <source>
        <dbReference type="Proteomes" id="UP000275267"/>
    </source>
</evidence>
<feature type="region of interest" description="Disordered" evidence="1">
    <location>
        <begin position="336"/>
        <end position="356"/>
    </location>
</feature>
<dbReference type="EMBL" id="PQIB02000006">
    <property type="protein sequence ID" value="RLN11852.1"/>
    <property type="molecule type" value="Genomic_DNA"/>
</dbReference>
<gene>
    <name evidence="2" type="ORF">C2845_PM09G09340</name>
</gene>
<feature type="region of interest" description="Disordered" evidence="1">
    <location>
        <begin position="268"/>
        <end position="290"/>
    </location>
</feature>
<evidence type="ECO:0000256" key="1">
    <source>
        <dbReference type="SAM" id="MobiDB-lite"/>
    </source>
</evidence>
<dbReference type="Proteomes" id="UP000275267">
    <property type="component" value="Unassembled WGS sequence"/>
</dbReference>
<feature type="compositionally biased region" description="Polar residues" evidence="1">
    <location>
        <begin position="55"/>
        <end position="68"/>
    </location>
</feature>
<accession>A0A3L6S093</accession>
<reference evidence="3" key="1">
    <citation type="journal article" date="2019" name="Nat. Commun.">
        <title>The genome of broomcorn millet.</title>
        <authorList>
            <person name="Zou C."/>
            <person name="Miki D."/>
            <person name="Li D."/>
            <person name="Tang Q."/>
            <person name="Xiao L."/>
            <person name="Rajput S."/>
            <person name="Deng P."/>
            <person name="Jia W."/>
            <person name="Huang R."/>
            <person name="Zhang M."/>
            <person name="Sun Y."/>
            <person name="Hu J."/>
            <person name="Fu X."/>
            <person name="Schnable P.S."/>
            <person name="Li F."/>
            <person name="Zhang H."/>
            <person name="Feng B."/>
            <person name="Zhu X."/>
            <person name="Liu R."/>
            <person name="Schnable J.C."/>
            <person name="Zhu J.-K."/>
            <person name="Zhang H."/>
        </authorList>
    </citation>
    <scope>NUCLEOTIDE SEQUENCE [LARGE SCALE GENOMIC DNA]</scope>
</reference>
<feature type="region of interest" description="Disordered" evidence="1">
    <location>
        <begin position="1"/>
        <end position="78"/>
    </location>
</feature>
<feature type="compositionally biased region" description="Basic and acidic residues" evidence="1">
    <location>
        <begin position="271"/>
        <end position="282"/>
    </location>
</feature>
<feature type="region of interest" description="Disordered" evidence="1">
    <location>
        <begin position="390"/>
        <end position="417"/>
    </location>
</feature>